<dbReference type="Proteomes" id="UP001060215">
    <property type="component" value="Chromosome 7"/>
</dbReference>
<comment type="caution">
    <text evidence="1">The sequence shown here is derived from an EMBL/GenBank/DDBJ whole genome shotgun (WGS) entry which is preliminary data.</text>
</comment>
<evidence type="ECO:0000313" key="2">
    <source>
        <dbReference type="Proteomes" id="UP001060215"/>
    </source>
</evidence>
<proteinExistence type="predicted"/>
<reference evidence="1 2" key="1">
    <citation type="journal article" date="2022" name="Plant J.">
        <title>Chromosome-level genome of Camellia lanceoleosa provides a valuable resource for understanding genome evolution and self-incompatibility.</title>
        <authorList>
            <person name="Gong W."/>
            <person name="Xiao S."/>
            <person name="Wang L."/>
            <person name="Liao Z."/>
            <person name="Chang Y."/>
            <person name="Mo W."/>
            <person name="Hu G."/>
            <person name="Li W."/>
            <person name="Zhao G."/>
            <person name="Zhu H."/>
            <person name="Hu X."/>
            <person name="Ji K."/>
            <person name="Xiang X."/>
            <person name="Song Q."/>
            <person name="Yuan D."/>
            <person name="Jin S."/>
            <person name="Zhang L."/>
        </authorList>
    </citation>
    <scope>NUCLEOTIDE SEQUENCE [LARGE SCALE GENOMIC DNA]</scope>
    <source>
        <strain evidence="1">SQ_2022a</strain>
    </source>
</reference>
<name>A0ACC0H2Q1_9ERIC</name>
<evidence type="ECO:0000313" key="1">
    <source>
        <dbReference type="EMBL" id="KAI8007078.1"/>
    </source>
</evidence>
<sequence>MNKREELVSEKKSCELDVRPYLYNLTSDVISRTTFGSSYEEVRRIFELQTEQSHLLSKTQQSLIPGSRFLPTKTNRRMKEINIQVEALVREMINEKEKAMKMGKAGWDDNLLGMLLKANLKEIEEHGNDEAGISIQEVIKECKLFYFVEQETTANLLV</sequence>
<gene>
    <name evidence="1" type="ORF">LOK49_LG07G02966</name>
</gene>
<organism evidence="1 2">
    <name type="scientific">Camellia lanceoleosa</name>
    <dbReference type="NCBI Taxonomy" id="1840588"/>
    <lineage>
        <taxon>Eukaryota</taxon>
        <taxon>Viridiplantae</taxon>
        <taxon>Streptophyta</taxon>
        <taxon>Embryophyta</taxon>
        <taxon>Tracheophyta</taxon>
        <taxon>Spermatophyta</taxon>
        <taxon>Magnoliopsida</taxon>
        <taxon>eudicotyledons</taxon>
        <taxon>Gunneridae</taxon>
        <taxon>Pentapetalae</taxon>
        <taxon>asterids</taxon>
        <taxon>Ericales</taxon>
        <taxon>Theaceae</taxon>
        <taxon>Camellia</taxon>
    </lineage>
</organism>
<protein>
    <submittedName>
        <fullName evidence="1">Uncharacterized protein</fullName>
    </submittedName>
</protein>
<dbReference type="EMBL" id="CM045764">
    <property type="protein sequence ID" value="KAI8007078.1"/>
    <property type="molecule type" value="Genomic_DNA"/>
</dbReference>
<accession>A0ACC0H2Q1</accession>
<keyword evidence="2" id="KW-1185">Reference proteome</keyword>